<feature type="compositionally biased region" description="Polar residues" evidence="1">
    <location>
        <begin position="66"/>
        <end position="78"/>
    </location>
</feature>
<feature type="compositionally biased region" description="Basic and acidic residues" evidence="1">
    <location>
        <begin position="10"/>
        <end position="27"/>
    </location>
</feature>
<dbReference type="RefSeq" id="WP_268115713.1">
    <property type="nucleotide sequence ID" value="NZ_CP113524.1"/>
</dbReference>
<dbReference type="Pfam" id="PF02120">
    <property type="entry name" value="Flg_hook"/>
    <property type="match status" value="1"/>
</dbReference>
<feature type="compositionally biased region" description="Low complexity" evidence="1">
    <location>
        <begin position="362"/>
        <end position="383"/>
    </location>
</feature>
<dbReference type="InterPro" id="IPR038610">
    <property type="entry name" value="FliK-like_C_sf"/>
</dbReference>
<keyword evidence="3" id="KW-0969">Cilium</keyword>
<reference evidence="3" key="1">
    <citation type="submission" date="2022-11" db="EMBL/GenBank/DDBJ databases">
        <title>Lacrimispora xylanolytica sy1, complete genome.</title>
        <authorList>
            <person name="Choi S."/>
        </authorList>
    </citation>
    <scope>NUCLEOTIDE SEQUENCE</scope>
    <source>
        <strain evidence="3">Sy1</strain>
    </source>
</reference>
<keyword evidence="3" id="KW-0282">Flagellum</keyword>
<dbReference type="EMBL" id="CP113524">
    <property type="protein sequence ID" value="WAJ24704.1"/>
    <property type="molecule type" value="Genomic_DNA"/>
</dbReference>
<evidence type="ECO:0000313" key="4">
    <source>
        <dbReference type="Proteomes" id="UP001163115"/>
    </source>
</evidence>
<sequence>MNINTSYVDLIEKPKPEAQKKDGKTEDSISGFKNLLKDKTQKKSAGPEKSKPEAKDSGEEAAMQYIGSNPTNNKVVDNNAPIQEQKLPEEYLQTMFSTGIFQGNKNSLELSGKVNPAQLLKSLNPNNESEETEGPGVTANGFENLISDESQKQTDAVLPKGPGLHLMGKKSELDEAITPDKNQEVLKGPGVVKKDTLTGPGFAEAVKENAGPAFVKNEKAEANEGKEVKEEDGITLKAFENLQSRNTQPIHAVQRQEEKAVTMPVNENDPEEMEARLSKQILSQIKTGKDSMELQLEPHNLGKILLKISNENNQVHVSIVCSESKTLKLISQSAAEIGNILESNMERPFQVVVDKSEADYLNNRNQDQQGGGQDQQHQQQNQKQSDDGIDDFAQKLRLGMFGSYSGEFKEAE</sequence>
<feature type="region of interest" description="Disordered" evidence="1">
    <location>
        <begin position="1"/>
        <end position="78"/>
    </location>
</feature>
<name>A0ABY7AFU9_9FIRM</name>
<feature type="region of interest" description="Disordered" evidence="1">
    <location>
        <begin position="362"/>
        <end position="389"/>
    </location>
</feature>
<feature type="domain" description="Flagellar hook-length control protein-like C-terminal" evidence="2">
    <location>
        <begin position="280"/>
        <end position="343"/>
    </location>
</feature>
<gene>
    <name evidence="3" type="ORF">OW255_04085</name>
</gene>
<evidence type="ECO:0000256" key="1">
    <source>
        <dbReference type="SAM" id="MobiDB-lite"/>
    </source>
</evidence>
<evidence type="ECO:0000259" key="2">
    <source>
        <dbReference type="Pfam" id="PF02120"/>
    </source>
</evidence>
<dbReference type="InterPro" id="IPR021136">
    <property type="entry name" value="Flagellar_hook_control-like_C"/>
</dbReference>
<keyword evidence="3" id="KW-0966">Cell projection</keyword>
<feature type="compositionally biased region" description="Basic and acidic residues" evidence="1">
    <location>
        <begin position="35"/>
        <end position="58"/>
    </location>
</feature>
<protein>
    <submittedName>
        <fullName evidence="3">Flagellar hook-length control protein FliK</fullName>
    </submittedName>
</protein>
<feature type="region of interest" description="Disordered" evidence="1">
    <location>
        <begin position="124"/>
        <end position="153"/>
    </location>
</feature>
<organism evidence="3 4">
    <name type="scientific">Lacrimispora xylanolytica</name>
    <dbReference type="NCBI Taxonomy" id="29375"/>
    <lineage>
        <taxon>Bacteria</taxon>
        <taxon>Bacillati</taxon>
        <taxon>Bacillota</taxon>
        <taxon>Clostridia</taxon>
        <taxon>Lachnospirales</taxon>
        <taxon>Lachnospiraceae</taxon>
        <taxon>Lacrimispora</taxon>
    </lineage>
</organism>
<dbReference type="CDD" id="cd17470">
    <property type="entry name" value="T3SS_Flik_C"/>
    <property type="match status" value="1"/>
</dbReference>
<proteinExistence type="predicted"/>
<evidence type="ECO:0000313" key="3">
    <source>
        <dbReference type="EMBL" id="WAJ24704.1"/>
    </source>
</evidence>
<dbReference type="Gene3D" id="3.30.750.140">
    <property type="match status" value="1"/>
</dbReference>
<accession>A0ABY7AFU9</accession>
<keyword evidence="4" id="KW-1185">Reference proteome</keyword>
<dbReference type="Proteomes" id="UP001163115">
    <property type="component" value="Chromosome"/>
</dbReference>